<dbReference type="FunFam" id="1.10.10.10:FF:000186">
    <property type="entry name" value="AsnC family transcriptional regulator"/>
    <property type="match status" value="1"/>
</dbReference>
<name>A0A4R0YSJ6_9GAMM</name>
<dbReference type="InterPro" id="IPR019888">
    <property type="entry name" value="Tscrpt_reg_AsnC-like"/>
</dbReference>
<evidence type="ECO:0000256" key="2">
    <source>
        <dbReference type="ARBA" id="ARBA00023125"/>
    </source>
</evidence>
<evidence type="ECO:0000256" key="3">
    <source>
        <dbReference type="ARBA" id="ARBA00023163"/>
    </source>
</evidence>
<keyword evidence="6" id="KW-1185">Reference proteome</keyword>
<dbReference type="RefSeq" id="WP_131410758.1">
    <property type="nucleotide sequence ID" value="NZ_SJTG01000003.1"/>
</dbReference>
<dbReference type="InterPro" id="IPR011008">
    <property type="entry name" value="Dimeric_a/b-barrel"/>
</dbReference>
<dbReference type="GO" id="GO:0006355">
    <property type="term" value="P:regulation of DNA-templated transcription"/>
    <property type="evidence" value="ECO:0007669"/>
    <property type="project" value="UniProtKB-ARBA"/>
</dbReference>
<comment type="caution">
    <text evidence="5">The sequence shown here is derived from an EMBL/GenBank/DDBJ whole genome shotgun (WGS) entry which is preliminary data.</text>
</comment>
<evidence type="ECO:0000256" key="1">
    <source>
        <dbReference type="ARBA" id="ARBA00023015"/>
    </source>
</evidence>
<evidence type="ECO:0000313" key="5">
    <source>
        <dbReference type="EMBL" id="TCI08892.1"/>
    </source>
</evidence>
<dbReference type="GO" id="GO:0005829">
    <property type="term" value="C:cytosol"/>
    <property type="evidence" value="ECO:0007669"/>
    <property type="project" value="TreeGrafter"/>
</dbReference>
<gene>
    <name evidence="5" type="ORF">EZM97_21835</name>
</gene>
<keyword evidence="2" id="KW-0238">DNA-binding</keyword>
<dbReference type="PRINTS" id="PR00033">
    <property type="entry name" value="HTHASNC"/>
</dbReference>
<keyword evidence="1" id="KW-0805">Transcription regulation</keyword>
<dbReference type="EMBL" id="SJTG01000003">
    <property type="protein sequence ID" value="TCI08892.1"/>
    <property type="molecule type" value="Genomic_DNA"/>
</dbReference>
<dbReference type="InterPro" id="IPR011991">
    <property type="entry name" value="ArsR-like_HTH"/>
</dbReference>
<proteinExistence type="predicted"/>
<reference evidence="5 6" key="1">
    <citation type="submission" date="2019-02" db="EMBL/GenBank/DDBJ databases">
        <title>Dyella amyloliquefaciens sp. nov., isolated from forest soil.</title>
        <authorList>
            <person name="Gao Z.-H."/>
            <person name="Qiu L.-H."/>
        </authorList>
    </citation>
    <scope>NUCLEOTIDE SEQUENCE [LARGE SCALE GENOMIC DNA]</scope>
    <source>
        <strain evidence="5 6">KACC 12747</strain>
    </source>
</reference>
<feature type="domain" description="HTH asnC-type" evidence="4">
    <location>
        <begin position="13"/>
        <end position="73"/>
    </location>
</feature>
<evidence type="ECO:0000259" key="4">
    <source>
        <dbReference type="PROSITE" id="PS50956"/>
    </source>
</evidence>
<dbReference type="SUPFAM" id="SSF54909">
    <property type="entry name" value="Dimeric alpha+beta barrel"/>
    <property type="match status" value="1"/>
</dbReference>
<dbReference type="AlphaFoldDB" id="A0A4R0YSJ6"/>
<evidence type="ECO:0000313" key="6">
    <source>
        <dbReference type="Proteomes" id="UP000291822"/>
    </source>
</evidence>
<organism evidence="5 6">
    <name type="scientific">Dyella soli</name>
    <dbReference type="NCBI Taxonomy" id="522319"/>
    <lineage>
        <taxon>Bacteria</taxon>
        <taxon>Pseudomonadati</taxon>
        <taxon>Pseudomonadota</taxon>
        <taxon>Gammaproteobacteria</taxon>
        <taxon>Lysobacterales</taxon>
        <taxon>Rhodanobacteraceae</taxon>
        <taxon>Dyella</taxon>
    </lineage>
</organism>
<dbReference type="PANTHER" id="PTHR30154">
    <property type="entry name" value="LEUCINE-RESPONSIVE REGULATORY PROTEIN"/>
    <property type="match status" value="1"/>
</dbReference>
<dbReference type="InterPro" id="IPR019887">
    <property type="entry name" value="Tscrpt_reg_AsnC/Lrp_C"/>
</dbReference>
<dbReference type="PANTHER" id="PTHR30154:SF53">
    <property type="entry name" value="HTH-TYPE TRANSCRIPTIONAL REGULATOR LRPC"/>
    <property type="match status" value="1"/>
</dbReference>
<sequence>MNAITFESKPSWDSTDWQLLEALQQDARLGYAELGRKVRLSAPAVAERVKRMEEAGVITGYRAVVNPRKLGYEIDAMIRLRCDGGTCSRVGMLVADIPEVLECRRLAGEDSALLHVVAMSVGHLETVLDRLLKIHPSVNTTTLIVLQTAHENRPMTRAMWNSARAMLDD</sequence>
<dbReference type="GO" id="GO:0043200">
    <property type="term" value="P:response to amino acid"/>
    <property type="evidence" value="ECO:0007669"/>
    <property type="project" value="TreeGrafter"/>
</dbReference>
<dbReference type="SUPFAM" id="SSF46785">
    <property type="entry name" value="Winged helix' DNA-binding domain"/>
    <property type="match status" value="1"/>
</dbReference>
<dbReference type="PROSITE" id="PS50956">
    <property type="entry name" value="HTH_ASNC_2"/>
    <property type="match status" value="1"/>
</dbReference>
<dbReference type="Gene3D" id="3.30.70.920">
    <property type="match status" value="1"/>
</dbReference>
<dbReference type="Proteomes" id="UP000291822">
    <property type="component" value="Unassembled WGS sequence"/>
</dbReference>
<dbReference type="Gene3D" id="1.10.10.10">
    <property type="entry name" value="Winged helix-like DNA-binding domain superfamily/Winged helix DNA-binding domain"/>
    <property type="match status" value="1"/>
</dbReference>
<keyword evidence="3" id="KW-0804">Transcription</keyword>
<protein>
    <submittedName>
        <fullName evidence="5">Lrp/AsnC family transcriptional regulator</fullName>
    </submittedName>
</protein>
<dbReference type="InterPro" id="IPR036390">
    <property type="entry name" value="WH_DNA-bd_sf"/>
</dbReference>
<dbReference type="InterPro" id="IPR036388">
    <property type="entry name" value="WH-like_DNA-bd_sf"/>
</dbReference>
<dbReference type="SMART" id="SM00344">
    <property type="entry name" value="HTH_ASNC"/>
    <property type="match status" value="1"/>
</dbReference>
<dbReference type="CDD" id="cd00090">
    <property type="entry name" value="HTH_ARSR"/>
    <property type="match status" value="1"/>
</dbReference>
<dbReference type="Pfam" id="PF01037">
    <property type="entry name" value="AsnC_trans_reg"/>
    <property type="match status" value="1"/>
</dbReference>
<accession>A0A4R0YSJ6</accession>
<dbReference type="InterPro" id="IPR000485">
    <property type="entry name" value="AsnC-type_HTH_dom"/>
</dbReference>
<dbReference type="GO" id="GO:0043565">
    <property type="term" value="F:sequence-specific DNA binding"/>
    <property type="evidence" value="ECO:0007669"/>
    <property type="project" value="InterPro"/>
</dbReference>
<dbReference type="Pfam" id="PF13404">
    <property type="entry name" value="HTH_AsnC-type"/>
    <property type="match status" value="1"/>
</dbReference>